<organism evidence="15 16">
    <name type="scientific">Crassostrea virginica</name>
    <name type="common">Eastern oyster</name>
    <dbReference type="NCBI Taxonomy" id="6565"/>
    <lineage>
        <taxon>Eukaryota</taxon>
        <taxon>Metazoa</taxon>
        <taxon>Spiralia</taxon>
        <taxon>Lophotrochozoa</taxon>
        <taxon>Mollusca</taxon>
        <taxon>Bivalvia</taxon>
        <taxon>Autobranchia</taxon>
        <taxon>Pteriomorphia</taxon>
        <taxon>Ostreida</taxon>
        <taxon>Ostreoidea</taxon>
        <taxon>Ostreidae</taxon>
        <taxon>Crassostrea</taxon>
    </lineage>
</organism>
<comment type="similarity">
    <text evidence="4 11">Belongs to the peptidase C19 family.</text>
</comment>
<evidence type="ECO:0000259" key="13">
    <source>
        <dbReference type="PROSITE" id="PS50235"/>
    </source>
</evidence>
<comment type="subcellular location">
    <subcellularLocation>
        <location evidence="3">Cytoplasm</location>
    </subcellularLocation>
    <subcellularLocation>
        <location evidence="2">Nucleus</location>
    </subcellularLocation>
</comment>
<dbReference type="InterPro" id="IPR038765">
    <property type="entry name" value="Papain-like_cys_pep_sf"/>
</dbReference>
<dbReference type="GO" id="GO:0005737">
    <property type="term" value="C:cytoplasm"/>
    <property type="evidence" value="ECO:0007669"/>
    <property type="project" value="UniProtKB-SubCell"/>
</dbReference>
<comment type="catalytic activity">
    <reaction evidence="1 11">
        <text>Thiol-dependent hydrolysis of ester, thioester, amide, peptide and isopeptide bonds formed by the C-terminal Gly of ubiquitin (a 76-residue protein attached to proteins as an intracellular targeting signal).</text>
        <dbReference type="EC" id="3.4.19.12"/>
    </reaction>
</comment>
<dbReference type="InterPro" id="IPR028135">
    <property type="entry name" value="Ub_USP-typ"/>
</dbReference>
<dbReference type="InterPro" id="IPR018200">
    <property type="entry name" value="USP_CS"/>
</dbReference>
<dbReference type="RefSeq" id="XP_022299538.1">
    <property type="nucleotide sequence ID" value="XM_022443830.1"/>
</dbReference>
<reference evidence="16" key="1">
    <citation type="submission" date="2025-08" db="UniProtKB">
        <authorList>
            <consortium name="RefSeq"/>
        </authorList>
    </citation>
    <scope>IDENTIFICATION</scope>
    <source>
        <tissue evidence="16">Whole sample</tissue>
    </source>
</reference>
<evidence type="ECO:0000256" key="10">
    <source>
        <dbReference type="ARBA" id="ARBA00023242"/>
    </source>
</evidence>
<keyword evidence="5" id="KW-0963">Cytoplasm</keyword>
<dbReference type="Pfam" id="PF06337">
    <property type="entry name" value="DUSP"/>
    <property type="match status" value="1"/>
</dbReference>
<evidence type="ECO:0000256" key="12">
    <source>
        <dbReference type="SAM" id="MobiDB-lite"/>
    </source>
</evidence>
<dbReference type="Gene3D" id="3.10.20.90">
    <property type="entry name" value="Phosphatidylinositol 3-kinase Catalytic Subunit, Chain A, domain 1"/>
    <property type="match status" value="1"/>
</dbReference>
<dbReference type="InterPro" id="IPR001394">
    <property type="entry name" value="Peptidase_C19_UCH"/>
</dbReference>
<dbReference type="PROSITE" id="PS51283">
    <property type="entry name" value="DUSP"/>
    <property type="match status" value="1"/>
</dbReference>
<dbReference type="Pfam" id="PF00443">
    <property type="entry name" value="UCH"/>
    <property type="match status" value="1"/>
</dbReference>
<feature type="region of interest" description="Disordered" evidence="12">
    <location>
        <begin position="906"/>
        <end position="932"/>
    </location>
</feature>
<keyword evidence="10" id="KW-0539">Nucleus</keyword>
<dbReference type="Proteomes" id="UP000694844">
    <property type="component" value="Chromosome 8"/>
</dbReference>
<dbReference type="PANTHER" id="PTHR21646">
    <property type="entry name" value="UBIQUITIN CARBOXYL-TERMINAL HYDROLASE"/>
    <property type="match status" value="1"/>
</dbReference>
<evidence type="ECO:0000256" key="11">
    <source>
        <dbReference type="RuleBase" id="RU366025"/>
    </source>
</evidence>
<dbReference type="InterPro" id="IPR035927">
    <property type="entry name" value="DUSP-like_sf"/>
</dbReference>
<evidence type="ECO:0000313" key="16">
    <source>
        <dbReference type="RefSeq" id="XP_022299538.1"/>
    </source>
</evidence>
<dbReference type="SMART" id="SM00695">
    <property type="entry name" value="DUSP"/>
    <property type="match status" value="1"/>
</dbReference>
<dbReference type="Gene3D" id="3.90.70.10">
    <property type="entry name" value="Cysteine proteinases"/>
    <property type="match status" value="2"/>
</dbReference>
<feature type="compositionally biased region" description="Low complexity" evidence="12">
    <location>
        <begin position="243"/>
        <end position="252"/>
    </location>
</feature>
<dbReference type="AlphaFoldDB" id="A0A8B8B8Q2"/>
<dbReference type="PROSITE" id="PS00973">
    <property type="entry name" value="USP_2"/>
    <property type="match status" value="1"/>
</dbReference>
<keyword evidence="6 11" id="KW-0645">Protease</keyword>
<feature type="compositionally biased region" description="Acidic residues" evidence="12">
    <location>
        <begin position="612"/>
        <end position="625"/>
    </location>
</feature>
<dbReference type="InterPro" id="IPR029346">
    <property type="entry name" value="USP_C"/>
</dbReference>
<protein>
    <recommendedName>
        <fullName evidence="11">Ubiquitin carboxyl-terminal hydrolase</fullName>
        <ecNumber evidence="11">3.4.19.12</ecNumber>
    </recommendedName>
</protein>
<dbReference type="FunFam" id="3.30.2230.10:FF:000003">
    <property type="entry name" value="ubiquitin carboxyl-terminal hydrolase 15 isoform X1"/>
    <property type="match status" value="1"/>
</dbReference>
<dbReference type="GO" id="GO:0004843">
    <property type="term" value="F:cysteine-type deubiquitinase activity"/>
    <property type="evidence" value="ECO:0007669"/>
    <property type="project" value="UniProtKB-UniRule"/>
</dbReference>
<accession>A0A8B8B8Q2</accession>
<evidence type="ECO:0000256" key="6">
    <source>
        <dbReference type="ARBA" id="ARBA00022670"/>
    </source>
</evidence>
<feature type="compositionally biased region" description="Polar residues" evidence="12">
    <location>
        <begin position="906"/>
        <end position="918"/>
    </location>
</feature>
<dbReference type="Pfam" id="PF14533">
    <property type="entry name" value="USP7_C2"/>
    <property type="match status" value="1"/>
</dbReference>
<evidence type="ECO:0000259" key="14">
    <source>
        <dbReference type="PROSITE" id="PS51283"/>
    </source>
</evidence>
<dbReference type="InterPro" id="IPR050185">
    <property type="entry name" value="Ub_carboxyl-term_hydrolase"/>
</dbReference>
<feature type="compositionally biased region" description="Acidic residues" evidence="12">
    <location>
        <begin position="637"/>
        <end position="646"/>
    </location>
</feature>
<feature type="compositionally biased region" description="Acidic residues" evidence="12">
    <location>
        <begin position="922"/>
        <end position="932"/>
    </location>
</feature>
<dbReference type="PANTHER" id="PTHR21646:SF24">
    <property type="entry name" value="UBIQUITIN CARBOXYL-TERMINAL HYDROLASE"/>
    <property type="match status" value="1"/>
</dbReference>
<dbReference type="PROSITE" id="PS50235">
    <property type="entry name" value="USP_3"/>
    <property type="match status" value="1"/>
</dbReference>
<dbReference type="Gene3D" id="3.30.2230.10">
    <property type="entry name" value="DUSP-like"/>
    <property type="match status" value="1"/>
</dbReference>
<dbReference type="OrthoDB" id="265776at2759"/>
<dbReference type="PROSITE" id="PS00972">
    <property type="entry name" value="USP_1"/>
    <property type="match status" value="1"/>
</dbReference>
<dbReference type="SUPFAM" id="SSF143791">
    <property type="entry name" value="DUSP-like"/>
    <property type="match status" value="1"/>
</dbReference>
<dbReference type="GO" id="GO:0005634">
    <property type="term" value="C:nucleus"/>
    <property type="evidence" value="ECO:0007669"/>
    <property type="project" value="UniProtKB-SubCell"/>
</dbReference>
<evidence type="ECO:0000256" key="8">
    <source>
        <dbReference type="ARBA" id="ARBA00022801"/>
    </source>
</evidence>
<sequence>MAEGGTSESESMQRNLEAEKDEISGYLKRELKRGEIWYLVDSKWFKQWKKYVGYDQWDTSSVGEQAAFPGPVDNSPLLKEGTQNLKEHLIDELDYILLPKEGWEKIVEYYGITEGQTPIQRKVIEQGMFVKHCKVEVYLMDVKLCENSNVTDTETMTFSRCDTIEEVEKVMRKKYEIPDDKEVRLWNKYMTNTYEPLNKVEQTLQEAGLYAGQIIVIEQKNEDGTWPRQTKSKSEPETNHTRSYNSYSSSDYDSGRGGTVAPGLCGLANLGNTCFMNSAIQCMSNVPKLTNYLLGDRWKSEINEDNPLGMGGEIARSYADLIKTMWSGRYSYTVPRAFKIQVGKFAPQFSGYQQQDSQELLAFLLDGLHEDLNRIKKKPYIEIKDSGSRPDHEVAAESWNNYKMRNDSVIVDTFHGLLKSTVNCPECSKISVTFDPFCYLSLPMPIKKERLLEVFWVPLSPEKKPIQMRVLVPKMGSIGDLCTAMGGVLSADPDKMVVTDVYNHRFHKIFSSGEQISNILDRDDIFIYEVPVAPADTTDIIIVPVYMREQRWANKCSSTYQMSSWQLFGQPMLLTLPSRVCTSDILYKAFLQRMSRYIQVPSKEEVWWKNGEEDDQETEDCETDNSSENVNGKTETETQENGDVLDMETSCSSTDSNSKCCNNSSTEPQDCDGPTPNNKEPKAPQPKRLVKFTMVNSYGSAEMDYKIKEDGAPLKLNSRSYIAADWHPVAKERFYLEKTAEEFEQHESMKFKAQKKQVIQLDNCLDLFTKTEELGENDLWYCPECKKHQPATKKFDLWNLPEILIVHLKRFSYSRFYRDKIDAIVEFPVRGFNMKKYIINPHHGPVTYDLIAVSNHYGGLGGGHYTAYGMNKDDGEWYYFDDSSVSSSSEDDVVSKAAYVLVYQKQTQQQPSSVNSHGAENDPPEENEAMET</sequence>
<proteinExistence type="inferred from homology"/>
<keyword evidence="9 11" id="KW-0788">Thiol protease</keyword>
<evidence type="ECO:0000256" key="4">
    <source>
        <dbReference type="ARBA" id="ARBA00009085"/>
    </source>
</evidence>
<name>A0A8B8B8Q2_CRAVI</name>
<gene>
    <name evidence="16" type="primary">LOC111108183</name>
</gene>
<dbReference type="FunFam" id="3.90.70.10:FF:000013">
    <property type="entry name" value="ubiquitin carboxyl-terminal hydrolase 15 isoform X1"/>
    <property type="match status" value="1"/>
</dbReference>
<dbReference type="KEGG" id="cvn:111108183"/>
<dbReference type="GO" id="GO:0016579">
    <property type="term" value="P:protein deubiquitination"/>
    <property type="evidence" value="ECO:0007669"/>
    <property type="project" value="InterPro"/>
</dbReference>
<feature type="region of interest" description="Disordered" evidence="12">
    <location>
        <begin position="609"/>
        <end position="686"/>
    </location>
</feature>
<keyword evidence="8 11" id="KW-0378">Hydrolase</keyword>
<evidence type="ECO:0000256" key="7">
    <source>
        <dbReference type="ARBA" id="ARBA00022786"/>
    </source>
</evidence>
<evidence type="ECO:0000256" key="5">
    <source>
        <dbReference type="ARBA" id="ARBA00022490"/>
    </source>
</evidence>
<feature type="region of interest" description="Disordered" evidence="12">
    <location>
        <begin position="222"/>
        <end position="255"/>
    </location>
</feature>
<evidence type="ECO:0000256" key="3">
    <source>
        <dbReference type="ARBA" id="ARBA00004496"/>
    </source>
</evidence>
<keyword evidence="15" id="KW-1185">Reference proteome</keyword>
<dbReference type="InterPro" id="IPR006615">
    <property type="entry name" value="Pept_C19_DUSP"/>
</dbReference>
<evidence type="ECO:0000313" key="15">
    <source>
        <dbReference type="Proteomes" id="UP000694844"/>
    </source>
</evidence>
<feature type="domain" description="USP" evidence="13">
    <location>
        <begin position="265"/>
        <end position="906"/>
    </location>
</feature>
<dbReference type="GeneID" id="111108183"/>
<dbReference type="GO" id="GO:0006508">
    <property type="term" value="P:proteolysis"/>
    <property type="evidence" value="ECO:0007669"/>
    <property type="project" value="UniProtKB-KW"/>
</dbReference>
<keyword evidence="7 11" id="KW-0833">Ubl conjugation pathway</keyword>
<feature type="domain" description="DUSP" evidence="14">
    <location>
        <begin position="14"/>
        <end position="124"/>
    </location>
</feature>
<feature type="compositionally biased region" description="Polar residues" evidence="12">
    <location>
        <begin position="649"/>
        <end position="668"/>
    </location>
</feature>
<evidence type="ECO:0000256" key="9">
    <source>
        <dbReference type="ARBA" id="ARBA00022807"/>
    </source>
</evidence>
<dbReference type="SUPFAM" id="SSF54001">
    <property type="entry name" value="Cysteine proteinases"/>
    <property type="match status" value="1"/>
</dbReference>
<dbReference type="EC" id="3.4.19.12" evidence="11"/>
<dbReference type="InterPro" id="IPR028889">
    <property type="entry name" value="USP"/>
</dbReference>
<dbReference type="Pfam" id="PF14836">
    <property type="entry name" value="Ubiquitin_3"/>
    <property type="match status" value="1"/>
</dbReference>
<evidence type="ECO:0000256" key="2">
    <source>
        <dbReference type="ARBA" id="ARBA00004123"/>
    </source>
</evidence>
<evidence type="ECO:0000256" key="1">
    <source>
        <dbReference type="ARBA" id="ARBA00000707"/>
    </source>
</evidence>